<organism evidence="2 3">
    <name type="scientific">Nocardioides anomalus</name>
    <dbReference type="NCBI Taxonomy" id="2712223"/>
    <lineage>
        <taxon>Bacteria</taxon>
        <taxon>Bacillati</taxon>
        <taxon>Actinomycetota</taxon>
        <taxon>Actinomycetes</taxon>
        <taxon>Propionibacteriales</taxon>
        <taxon>Nocardioidaceae</taxon>
        <taxon>Nocardioides</taxon>
    </lineage>
</organism>
<dbReference type="EMBL" id="CP049257">
    <property type="protein sequence ID" value="QIG42554.1"/>
    <property type="molecule type" value="Genomic_DNA"/>
</dbReference>
<proteinExistence type="predicted"/>
<dbReference type="GO" id="GO:0016747">
    <property type="term" value="F:acyltransferase activity, transferring groups other than amino-acyl groups"/>
    <property type="evidence" value="ECO:0007669"/>
    <property type="project" value="InterPro"/>
</dbReference>
<dbReference type="Pfam" id="PF00583">
    <property type="entry name" value="Acetyltransf_1"/>
    <property type="match status" value="1"/>
</dbReference>
<dbReference type="Proteomes" id="UP000502996">
    <property type="component" value="Chromosome"/>
</dbReference>
<keyword evidence="3" id="KW-1185">Reference proteome</keyword>
<dbReference type="RefSeq" id="WP_165230307.1">
    <property type="nucleotide sequence ID" value="NZ_CP049257.1"/>
</dbReference>
<dbReference type="KEGG" id="nano:G5V58_06975"/>
<evidence type="ECO:0000313" key="2">
    <source>
        <dbReference type="EMBL" id="QIG42554.1"/>
    </source>
</evidence>
<keyword evidence="2" id="KW-0808">Transferase</keyword>
<dbReference type="PROSITE" id="PS51186">
    <property type="entry name" value="GNAT"/>
    <property type="match status" value="1"/>
</dbReference>
<gene>
    <name evidence="2" type="ORF">G5V58_06975</name>
</gene>
<name>A0A6G6WBF0_9ACTN</name>
<accession>A0A6G6WBF0</accession>
<feature type="domain" description="N-acetyltransferase" evidence="1">
    <location>
        <begin position="1"/>
        <end position="147"/>
    </location>
</feature>
<sequence>MTWRRATAEDAVALRDLERAANVVGLAHVFGDRPFPDEGVLARWRATLAEPGVEVRLTDGALCAWDDTGRVRHLAVHPDRWGQGLGRTGLGLAVTDLRARGVAPWLWALQANHRARRLYAHLGWEPTGRTQPAEWPPYPTELQLRLPDSAHGR</sequence>
<protein>
    <submittedName>
        <fullName evidence="2">GNAT family N-acetyltransferase</fullName>
    </submittedName>
</protein>
<dbReference type="InterPro" id="IPR016181">
    <property type="entry name" value="Acyl_CoA_acyltransferase"/>
</dbReference>
<dbReference type="InterPro" id="IPR000182">
    <property type="entry name" value="GNAT_dom"/>
</dbReference>
<evidence type="ECO:0000313" key="3">
    <source>
        <dbReference type="Proteomes" id="UP000502996"/>
    </source>
</evidence>
<dbReference type="Gene3D" id="3.40.630.30">
    <property type="match status" value="1"/>
</dbReference>
<reference evidence="2 3" key="1">
    <citation type="submission" date="2020-02" db="EMBL/GenBank/DDBJ databases">
        <title>Full genome sequence of Nocardioides sp. R-3366.</title>
        <authorList>
            <person name="Im W.-T."/>
        </authorList>
    </citation>
    <scope>NUCLEOTIDE SEQUENCE [LARGE SCALE GENOMIC DNA]</scope>
    <source>
        <strain evidence="2 3">R-3366</strain>
    </source>
</reference>
<evidence type="ECO:0000259" key="1">
    <source>
        <dbReference type="PROSITE" id="PS51186"/>
    </source>
</evidence>
<dbReference type="CDD" id="cd04301">
    <property type="entry name" value="NAT_SF"/>
    <property type="match status" value="1"/>
</dbReference>
<dbReference type="AlphaFoldDB" id="A0A6G6WBF0"/>
<dbReference type="SUPFAM" id="SSF55729">
    <property type="entry name" value="Acyl-CoA N-acyltransferases (Nat)"/>
    <property type="match status" value="1"/>
</dbReference>